<feature type="domain" description="HTH tetR-type" evidence="6">
    <location>
        <begin position="9"/>
        <end position="69"/>
    </location>
</feature>
<evidence type="ECO:0000256" key="2">
    <source>
        <dbReference type="ARBA" id="ARBA00023125"/>
    </source>
</evidence>
<gene>
    <name evidence="7" type="ORF">HF519_17075</name>
</gene>
<feature type="DNA-binding region" description="H-T-H motif" evidence="4">
    <location>
        <begin position="32"/>
        <end position="51"/>
    </location>
</feature>
<keyword evidence="1" id="KW-0805">Transcription regulation</keyword>
<dbReference type="SUPFAM" id="SSF46689">
    <property type="entry name" value="Homeodomain-like"/>
    <property type="match status" value="1"/>
</dbReference>
<dbReference type="InterPro" id="IPR011075">
    <property type="entry name" value="TetR_C"/>
</dbReference>
<dbReference type="InterPro" id="IPR001647">
    <property type="entry name" value="HTH_TetR"/>
</dbReference>
<comment type="caution">
    <text evidence="7">The sequence shown here is derived from an EMBL/GenBank/DDBJ whole genome shotgun (WGS) entry which is preliminary data.</text>
</comment>
<evidence type="ECO:0000256" key="3">
    <source>
        <dbReference type="ARBA" id="ARBA00023163"/>
    </source>
</evidence>
<dbReference type="SUPFAM" id="SSF48498">
    <property type="entry name" value="Tetracyclin repressor-like, C-terminal domain"/>
    <property type="match status" value="1"/>
</dbReference>
<dbReference type="PROSITE" id="PS50977">
    <property type="entry name" value="HTH_TETR_2"/>
    <property type="match status" value="1"/>
</dbReference>
<dbReference type="EMBL" id="JAAXKZ010000062">
    <property type="protein sequence ID" value="NMH93251.1"/>
    <property type="molecule type" value="Genomic_DNA"/>
</dbReference>
<dbReference type="Gene3D" id="1.10.357.10">
    <property type="entry name" value="Tetracycline Repressor, domain 2"/>
    <property type="match status" value="1"/>
</dbReference>
<dbReference type="Proteomes" id="UP000586918">
    <property type="component" value="Unassembled WGS sequence"/>
</dbReference>
<evidence type="ECO:0000259" key="6">
    <source>
        <dbReference type="PROSITE" id="PS50977"/>
    </source>
</evidence>
<evidence type="ECO:0000313" key="8">
    <source>
        <dbReference type="Proteomes" id="UP000586918"/>
    </source>
</evidence>
<reference evidence="7 8" key="1">
    <citation type="submission" date="2020-04" db="EMBL/GenBank/DDBJ databases">
        <authorList>
            <person name="Klaysubun C."/>
            <person name="Duangmal K."/>
            <person name="Lipun K."/>
        </authorList>
    </citation>
    <scope>NUCLEOTIDE SEQUENCE [LARGE SCALE GENOMIC DNA]</scope>
    <source>
        <strain evidence="7 8">DSM 45300</strain>
    </source>
</reference>
<evidence type="ECO:0000256" key="4">
    <source>
        <dbReference type="PROSITE-ProRule" id="PRU00335"/>
    </source>
</evidence>
<sequence length="208" mass="21663">MSPTRTLDPDVSRRLLDAAERLFYARGVQAVGIDAVVAEAGVATKTLYTHFGSKDGLVEAYLRRRDQRWLDWLRGAVAAVEPGPARVSAVFDALGEWFAEPGYNGCAFINVAGELAPSPAARAAARDHKLALRALLAEVAAEAGVSDPPVLAERLMLLVEGAIVTAHVEGDARAARRARSAAEALLDLDRSAGATAPPPAGGAATATG</sequence>
<keyword evidence="8" id="KW-1185">Reference proteome</keyword>
<feature type="region of interest" description="Disordered" evidence="5">
    <location>
        <begin position="189"/>
        <end position="208"/>
    </location>
</feature>
<keyword evidence="2 4" id="KW-0238">DNA-binding</keyword>
<evidence type="ECO:0000256" key="1">
    <source>
        <dbReference type="ARBA" id="ARBA00023015"/>
    </source>
</evidence>
<dbReference type="InterPro" id="IPR036271">
    <property type="entry name" value="Tet_transcr_reg_TetR-rel_C_sf"/>
</dbReference>
<dbReference type="AlphaFoldDB" id="A0A848DLC3"/>
<dbReference type="PANTHER" id="PTHR47506">
    <property type="entry name" value="TRANSCRIPTIONAL REGULATORY PROTEIN"/>
    <property type="match status" value="1"/>
</dbReference>
<name>A0A848DLC3_9PSEU</name>
<keyword evidence="3" id="KW-0804">Transcription</keyword>
<dbReference type="Pfam" id="PF00440">
    <property type="entry name" value="TetR_N"/>
    <property type="match status" value="1"/>
</dbReference>
<proteinExistence type="predicted"/>
<dbReference type="PRINTS" id="PR00455">
    <property type="entry name" value="HTHTETR"/>
</dbReference>
<dbReference type="Pfam" id="PF16925">
    <property type="entry name" value="TetR_C_13"/>
    <property type="match status" value="1"/>
</dbReference>
<dbReference type="RefSeq" id="WP_169413953.1">
    <property type="nucleotide sequence ID" value="NZ_JAAXKZ010000062.1"/>
</dbReference>
<accession>A0A848DLC3</accession>
<evidence type="ECO:0000256" key="5">
    <source>
        <dbReference type="SAM" id="MobiDB-lite"/>
    </source>
</evidence>
<dbReference type="PANTHER" id="PTHR47506:SF1">
    <property type="entry name" value="HTH-TYPE TRANSCRIPTIONAL REGULATOR YJDC"/>
    <property type="match status" value="1"/>
</dbReference>
<dbReference type="InterPro" id="IPR009057">
    <property type="entry name" value="Homeodomain-like_sf"/>
</dbReference>
<evidence type="ECO:0000313" key="7">
    <source>
        <dbReference type="EMBL" id="NMH93251.1"/>
    </source>
</evidence>
<dbReference type="GO" id="GO:0003677">
    <property type="term" value="F:DNA binding"/>
    <property type="evidence" value="ECO:0007669"/>
    <property type="project" value="UniProtKB-UniRule"/>
</dbReference>
<organism evidence="7 8">
    <name type="scientific">Pseudonocardia bannensis</name>
    <dbReference type="NCBI Taxonomy" id="630973"/>
    <lineage>
        <taxon>Bacteria</taxon>
        <taxon>Bacillati</taxon>
        <taxon>Actinomycetota</taxon>
        <taxon>Actinomycetes</taxon>
        <taxon>Pseudonocardiales</taxon>
        <taxon>Pseudonocardiaceae</taxon>
        <taxon>Pseudonocardia</taxon>
    </lineage>
</organism>
<protein>
    <submittedName>
        <fullName evidence="7">TetR/AcrR family transcriptional regulator</fullName>
    </submittedName>
</protein>